<dbReference type="PANTHER" id="PTHR16074:SF4">
    <property type="entry name" value="BARDET-BIEDL SYNDROME 7 PROTEIN"/>
    <property type="match status" value="1"/>
</dbReference>
<proteinExistence type="predicted"/>
<evidence type="ECO:0000259" key="1">
    <source>
        <dbReference type="Pfam" id="PF23361"/>
    </source>
</evidence>
<feature type="domain" description="BBS7 platform" evidence="1">
    <location>
        <begin position="656"/>
        <end position="754"/>
    </location>
</feature>
<name>A0ABQ7S7U3_9ACAR</name>
<evidence type="ECO:0000313" key="3">
    <source>
        <dbReference type="Proteomes" id="UP000825002"/>
    </source>
</evidence>
<sequence>MTNRASLENVVFMILSNTNNVLAYELTRNSISLLSDLADGFDHIRAFNCQHVYDDIKFEWIICMQLMSDTKFVQYLIKATQTQVGQQKSSQGPTRQWTPTRVGDFVAKQCKLITMLQMFVCSSRLTSTDSTEDTDDCKRRSLEPLTVMAMSNSQLHFIEGSNFMAPLSLTSPCTCMIEYKESGINKNSQSFILYGLENGQVGLLTIHIGQSVIRAELSWIVDTVNGARGLCDPRMDLSTNDALVHWTNSRVKKIKLMATSADTLLILLDTPSTSVMRYKLACCDGAAQRKTYTEDNNNFDADFNDYMPLDEVNDFLKSSNQTTNITSQKLTKKKSTHNRISAREPTSMGAIKLLPSEWAIADLAYHSEYDIFLALTLTGLVVAISVPYNDNSSNINDISDKHRERVSIELAKNSLLATLRHDKYMNDRLVAIDNQCRDLHHNLTDIQNRIRWQDTTPVGTGQHVSLMTSTPLETEQLQQQRVKCRLQHHETLIGAHELQIECDQPMSEIIIVAVELDHVTILNPLELDEQHQQVLWLDKSFVSRQEAREANHHQTESQQTWARFWLKPGTFNARVPLSIDCESIQAKHCDARIEIYCVVGDDATMNINLTEYDSRTCYTTSLKIPVLAHHRQLSSFAQPRGHMLTLSGVARSTSINDRCINALTISGPISMNEARKWISTCFMATNNGIDSEQTNDVTTEFRLCSVLVDTELTITIQQDGCIKILSDNIVAVWLLRDLIMREATRQSKLINMDMQTDRQHLHYMLRRIRSKLAQLIAAFGVSQRHKDLVDNICNDLQSYNCNEPNTHTTNQALESLLDELNSGKYRFRASNSHSTSPVVCENIGVQKYSQMLIELFKVHENLMARSCTRLSTVTIDDINDDLANPRTIVDDSTATNAMAMRDYFKSGIAVLAIIGLTANMATITAGDLNYDTYFVEQNRMRMIKTSDSNYAIYNPDFGSDWRSVSVNGDQVAVVSKSNQLSNRPLATLSAMERAQLTNCKSQLDSIIINGPHGCGNPCKLTTFMRNGGTGSAGSGGSGSVSSYSNETMSVSVYGDDEFIAAKSTFPLDWQRLFYLKNIAGIVYKNGRVNIKPVSALDPQEKAQVNEVQSEVKKHKKSQSDLLSSLGNPFDFVRKSLGSFG</sequence>
<reference evidence="2 3" key="1">
    <citation type="submission" date="2020-10" db="EMBL/GenBank/DDBJ databases">
        <authorList>
            <person name="Klimov P.B."/>
            <person name="Dyachkov S.M."/>
            <person name="Chetverikov P.E."/>
        </authorList>
    </citation>
    <scope>NUCLEOTIDE SEQUENCE [LARGE SCALE GENOMIC DNA]</scope>
    <source>
        <strain evidence="2">BMOC 18-1129-001#AD2665</strain>
        <tissue evidence="2">Entire mites</tissue>
    </source>
</reference>
<dbReference type="PANTHER" id="PTHR16074">
    <property type="entry name" value="BARDET-BIEDL SYNDROME 7 PROTEIN"/>
    <property type="match status" value="1"/>
</dbReference>
<accession>A0ABQ7S7U3</accession>
<evidence type="ECO:0000313" key="2">
    <source>
        <dbReference type="EMBL" id="KAG9509493.1"/>
    </source>
</evidence>
<gene>
    <name evidence="2" type="ORF">GZH46_01987</name>
</gene>
<protein>
    <recommendedName>
        <fullName evidence="1">BBS7 platform domain-containing protein</fullName>
    </recommendedName>
</protein>
<organism evidence="2 3">
    <name type="scientific">Fragariocoptes setiger</name>
    <dbReference type="NCBI Taxonomy" id="1670756"/>
    <lineage>
        <taxon>Eukaryota</taxon>
        <taxon>Metazoa</taxon>
        <taxon>Ecdysozoa</taxon>
        <taxon>Arthropoda</taxon>
        <taxon>Chelicerata</taxon>
        <taxon>Arachnida</taxon>
        <taxon>Acari</taxon>
        <taxon>Acariformes</taxon>
        <taxon>Trombidiformes</taxon>
        <taxon>Prostigmata</taxon>
        <taxon>Eupodina</taxon>
        <taxon>Eriophyoidea</taxon>
        <taxon>Phytoptidae</taxon>
        <taxon>Fragariocoptes</taxon>
    </lineage>
</organism>
<dbReference type="Proteomes" id="UP000825002">
    <property type="component" value="Unassembled WGS sequence"/>
</dbReference>
<dbReference type="EMBL" id="JAIFTH010000448">
    <property type="protein sequence ID" value="KAG9509493.1"/>
    <property type="molecule type" value="Genomic_DNA"/>
</dbReference>
<keyword evidence="3" id="KW-1185">Reference proteome</keyword>
<dbReference type="Pfam" id="PF23361">
    <property type="entry name" value="BBS7_pf"/>
    <property type="match status" value="1"/>
</dbReference>
<comment type="caution">
    <text evidence="2">The sequence shown here is derived from an EMBL/GenBank/DDBJ whole genome shotgun (WGS) entry which is preliminary data.</text>
</comment>
<dbReference type="InterPro" id="IPR056333">
    <property type="entry name" value="BBS7_pf_dom"/>
</dbReference>